<dbReference type="STRING" id="419940.SAMN05421824_0728"/>
<reference evidence="2 3" key="1">
    <citation type="submission" date="2016-10" db="EMBL/GenBank/DDBJ databases">
        <authorList>
            <person name="de Groot N.N."/>
        </authorList>
    </citation>
    <scope>NUCLEOTIDE SEQUENCE [LARGE SCALE GENOMIC DNA]</scope>
    <source>
        <strain evidence="2 3">DSM 21035</strain>
    </source>
</reference>
<sequence length="228" mass="26749">MSMPCIKSLCFVTLSFICFLIEAQNSFSSLGESAISLNHSISETYKVNFAFRSRYVLYNDDGLQYQQQQMDVFHFSTFKLNYYHKLSIGIYYRNRDWFETGSDETRITQQYNYTKQTLGVHFGHRLRSEQRILDAKTIFRQRYRFAVDFPLNGEKLDIGETYMVNTIEALLSLSKLDKPETDVRIATQIGWQINEKLKLQTGLEHRLEAFNLKANHFLFVLTSAIIKI</sequence>
<dbReference type="Proteomes" id="UP000198999">
    <property type="component" value="Unassembled WGS sequence"/>
</dbReference>
<protein>
    <recommendedName>
        <fullName evidence="4">DUF2490 domain-containing protein</fullName>
    </recommendedName>
</protein>
<dbReference type="Pfam" id="PF10677">
    <property type="entry name" value="DUF2490"/>
    <property type="match status" value="1"/>
</dbReference>
<evidence type="ECO:0008006" key="4">
    <source>
        <dbReference type="Google" id="ProtNLM"/>
    </source>
</evidence>
<gene>
    <name evidence="2" type="ORF">SAMN05421824_0728</name>
</gene>
<keyword evidence="3" id="KW-1185">Reference proteome</keyword>
<evidence type="ECO:0000313" key="2">
    <source>
        <dbReference type="EMBL" id="SEP93189.1"/>
    </source>
</evidence>
<feature type="chain" id="PRO_5011795097" description="DUF2490 domain-containing protein" evidence="1">
    <location>
        <begin position="24"/>
        <end position="228"/>
    </location>
</feature>
<keyword evidence="1" id="KW-0732">Signal</keyword>
<accession>A0A1H9BWD3</accession>
<dbReference type="EMBL" id="FOFN01000001">
    <property type="protein sequence ID" value="SEP93189.1"/>
    <property type="molecule type" value="Genomic_DNA"/>
</dbReference>
<dbReference type="InterPro" id="IPR019619">
    <property type="entry name" value="DUF2490"/>
</dbReference>
<organism evidence="2 3">
    <name type="scientific">Hyunsoonleella jejuensis</name>
    <dbReference type="NCBI Taxonomy" id="419940"/>
    <lineage>
        <taxon>Bacteria</taxon>
        <taxon>Pseudomonadati</taxon>
        <taxon>Bacteroidota</taxon>
        <taxon>Flavobacteriia</taxon>
        <taxon>Flavobacteriales</taxon>
        <taxon>Flavobacteriaceae</taxon>
    </lineage>
</organism>
<name>A0A1H9BWD3_9FLAO</name>
<evidence type="ECO:0000256" key="1">
    <source>
        <dbReference type="SAM" id="SignalP"/>
    </source>
</evidence>
<feature type="signal peptide" evidence="1">
    <location>
        <begin position="1"/>
        <end position="23"/>
    </location>
</feature>
<dbReference type="AlphaFoldDB" id="A0A1H9BWD3"/>
<evidence type="ECO:0000313" key="3">
    <source>
        <dbReference type="Proteomes" id="UP000198999"/>
    </source>
</evidence>
<proteinExistence type="predicted"/>